<keyword evidence="2" id="KW-0378">Hydrolase</keyword>
<evidence type="ECO:0000256" key="4">
    <source>
        <dbReference type="ARBA" id="ARBA00022840"/>
    </source>
</evidence>
<dbReference type="InterPro" id="IPR027417">
    <property type="entry name" value="P-loop_NTPase"/>
</dbReference>
<dbReference type="SMART" id="SM00487">
    <property type="entry name" value="DEXDc"/>
    <property type="match status" value="1"/>
</dbReference>
<dbReference type="SMART" id="SM00490">
    <property type="entry name" value="HELICc"/>
    <property type="match status" value="1"/>
</dbReference>
<dbReference type="InterPro" id="IPR006935">
    <property type="entry name" value="Helicase/UvrB_N"/>
</dbReference>
<gene>
    <name evidence="7" type="ORF">CNR34_00004</name>
</gene>
<keyword evidence="4" id="KW-0067">ATP-binding</keyword>
<dbReference type="GO" id="GO:0016787">
    <property type="term" value="F:hydrolase activity"/>
    <property type="evidence" value="ECO:0007669"/>
    <property type="project" value="UniProtKB-KW"/>
</dbReference>
<evidence type="ECO:0000313" key="8">
    <source>
        <dbReference type="Proteomes" id="UP000241592"/>
    </source>
</evidence>
<name>A0A2H4P6Y7_9CAUD</name>
<keyword evidence="3 7" id="KW-0347">Helicase</keyword>
<dbReference type="Proteomes" id="UP000241592">
    <property type="component" value="Segment"/>
</dbReference>
<organism evidence="7 8">
    <name type="scientific">Pseudomonas phage nickie</name>
    <dbReference type="NCBI Taxonomy" id="2048977"/>
    <lineage>
        <taxon>Viruses</taxon>
        <taxon>Duplodnaviria</taxon>
        <taxon>Heunggongvirae</taxon>
        <taxon>Uroviricota</taxon>
        <taxon>Caudoviricetes</taxon>
        <taxon>Nickievirus</taxon>
        <taxon>Nickievirus nickie</taxon>
    </lineage>
</organism>
<dbReference type="GO" id="GO:0004386">
    <property type="term" value="F:helicase activity"/>
    <property type="evidence" value="ECO:0007669"/>
    <property type="project" value="UniProtKB-KW"/>
</dbReference>
<dbReference type="OrthoDB" id="10975at10239"/>
<dbReference type="InterPro" id="IPR001650">
    <property type="entry name" value="Helicase_C-like"/>
</dbReference>
<dbReference type="Gene3D" id="3.40.50.300">
    <property type="entry name" value="P-loop containing nucleotide triphosphate hydrolases"/>
    <property type="match status" value="3"/>
</dbReference>
<protein>
    <submittedName>
        <fullName evidence="7">ATP-dependent RNA helicase</fullName>
    </submittedName>
</protein>
<dbReference type="GO" id="GO:0005524">
    <property type="term" value="F:ATP binding"/>
    <property type="evidence" value="ECO:0007669"/>
    <property type="project" value="UniProtKB-KW"/>
</dbReference>
<keyword evidence="1" id="KW-0547">Nucleotide-binding</keyword>
<dbReference type="GO" id="GO:0003677">
    <property type="term" value="F:DNA binding"/>
    <property type="evidence" value="ECO:0007669"/>
    <property type="project" value="InterPro"/>
</dbReference>
<evidence type="ECO:0000256" key="2">
    <source>
        <dbReference type="ARBA" id="ARBA00022801"/>
    </source>
</evidence>
<dbReference type="PANTHER" id="PTHR11274:SF0">
    <property type="entry name" value="GENERAL TRANSCRIPTION AND DNA REPAIR FACTOR IIH HELICASE SUBUNIT XPB"/>
    <property type="match status" value="1"/>
</dbReference>
<evidence type="ECO:0000259" key="5">
    <source>
        <dbReference type="PROSITE" id="PS51192"/>
    </source>
</evidence>
<proteinExistence type="predicted"/>
<keyword evidence="8" id="KW-1185">Reference proteome</keyword>
<evidence type="ECO:0000256" key="1">
    <source>
        <dbReference type="ARBA" id="ARBA00022741"/>
    </source>
</evidence>
<dbReference type="Pfam" id="PF00271">
    <property type="entry name" value="Helicase_C"/>
    <property type="match status" value="1"/>
</dbReference>
<reference evidence="7 8" key="1">
    <citation type="submission" date="2017-09" db="EMBL/GenBank/DDBJ databases">
        <authorList>
            <person name="Ehlers B."/>
            <person name="Leendertz F.H."/>
        </authorList>
    </citation>
    <scope>NUCLEOTIDE SEQUENCE [LARGE SCALE GENOMIC DNA]</scope>
</reference>
<feature type="domain" description="Helicase ATP-binding" evidence="5">
    <location>
        <begin position="110"/>
        <end position="345"/>
    </location>
</feature>
<dbReference type="EMBL" id="MG018927">
    <property type="protein sequence ID" value="ATW57937.1"/>
    <property type="molecule type" value="Genomic_DNA"/>
</dbReference>
<dbReference type="InterPro" id="IPR050615">
    <property type="entry name" value="ATP-dep_DNA_Helicase"/>
</dbReference>
<evidence type="ECO:0000313" key="7">
    <source>
        <dbReference type="EMBL" id="ATW57937.1"/>
    </source>
</evidence>
<evidence type="ECO:0000256" key="3">
    <source>
        <dbReference type="ARBA" id="ARBA00022806"/>
    </source>
</evidence>
<sequence length="559" mass="61978">MSKTLKIVHNAVRARLMEPDRQARLIVNELLSYKIESGVKGMGVAHGSMFDMNKDFFPTGFVRLVRKTLEKHGYRIIVQGKTVPEPGGPEFPVVSAFPPDPRYDYQTKTMQRLVQLQRMTAQVATGGGKSEIFKLCCERLQLPTLFITTRKSLMYQMAKGYKSVKSARPVGFLGDGHWSPEPTGVNFAIVDTLVSRMEKSSFEIELDKIVTKHCTFLDKEIERVLKKATLPINPAVLRKADAGTLAKIEYLKKKITDKHALNDREVRTKAQAIADKKEKTRAETIKFLESVGFLTLEEAHEVSGTGFFDLCNAMTNAHYRLALTATPNMKDSEEANMRLAAVAGTIGIRVSEKELIDKGILAKPFFKFVESRSPVGVTRGSAFPVAYERGIVKNDGRNTQIMQHVLEAKKYNLTTMILVQHTAHGDLLKNLLKTAGLRAEFIRGEDSQEQRQAALDMLGAGKLDVLIGTTILDVGVDVPSVGQVILAGGGKAEVAVRQRIGRGLRAKKSGPNVCWVVMFSDTWNTHVNNHSRECLRIITDTPGFAENIVKAFDFKGAGF</sequence>
<evidence type="ECO:0000259" key="6">
    <source>
        <dbReference type="PROSITE" id="PS51194"/>
    </source>
</evidence>
<dbReference type="Pfam" id="PF04851">
    <property type="entry name" value="ResIII"/>
    <property type="match status" value="1"/>
</dbReference>
<accession>A0A2H4P6Y7</accession>
<feature type="domain" description="Helicase C-terminal" evidence="6">
    <location>
        <begin position="400"/>
        <end position="559"/>
    </location>
</feature>
<dbReference type="InterPro" id="IPR014001">
    <property type="entry name" value="Helicase_ATP-bd"/>
</dbReference>
<dbReference type="PROSITE" id="PS51194">
    <property type="entry name" value="HELICASE_CTER"/>
    <property type="match status" value="1"/>
</dbReference>
<dbReference type="SUPFAM" id="SSF52540">
    <property type="entry name" value="P-loop containing nucleoside triphosphate hydrolases"/>
    <property type="match status" value="1"/>
</dbReference>
<dbReference type="PROSITE" id="PS51192">
    <property type="entry name" value="HELICASE_ATP_BIND_1"/>
    <property type="match status" value="1"/>
</dbReference>
<dbReference type="PANTHER" id="PTHR11274">
    <property type="entry name" value="RAD25/XP-B DNA REPAIR HELICASE"/>
    <property type="match status" value="1"/>
</dbReference>